<proteinExistence type="predicted"/>
<gene>
    <name evidence="2" type="ORF">OCL97_17045</name>
</gene>
<keyword evidence="3" id="KW-1185">Reference proteome</keyword>
<keyword evidence="1" id="KW-0732">Signal</keyword>
<protein>
    <submittedName>
        <fullName evidence="2">YbjN domain-containing protein</fullName>
    </submittedName>
</protein>
<comment type="caution">
    <text evidence="2">The sequence shown here is derived from an EMBL/GenBank/DDBJ whole genome shotgun (WGS) entry which is preliminary data.</text>
</comment>
<feature type="chain" id="PRO_5045498421" evidence="1">
    <location>
        <begin position="20"/>
        <end position="165"/>
    </location>
</feature>
<name>A0ABW6CV78_9CAUL</name>
<organism evidence="2 3">
    <name type="scientific">Phenylobacterium ferrooxidans</name>
    <dbReference type="NCBI Taxonomy" id="2982689"/>
    <lineage>
        <taxon>Bacteria</taxon>
        <taxon>Pseudomonadati</taxon>
        <taxon>Pseudomonadota</taxon>
        <taxon>Alphaproteobacteria</taxon>
        <taxon>Caulobacterales</taxon>
        <taxon>Caulobacteraceae</taxon>
        <taxon>Phenylobacterium</taxon>
    </lineage>
</organism>
<dbReference type="RefSeq" id="WP_377371054.1">
    <property type="nucleotide sequence ID" value="NZ_JAOTJD010000037.1"/>
</dbReference>
<dbReference type="Proteomes" id="UP001598130">
    <property type="component" value="Unassembled WGS sequence"/>
</dbReference>
<evidence type="ECO:0000313" key="2">
    <source>
        <dbReference type="EMBL" id="MFD3265666.1"/>
    </source>
</evidence>
<feature type="signal peptide" evidence="1">
    <location>
        <begin position="1"/>
        <end position="19"/>
    </location>
</feature>
<sequence>MRIATLAAVVATLAVAAHAATPAKAPAKSGPFDLRDPAALIGLLKTMDAKAEIARTEATVVFLNVTTPGGDFGAQYVDCDPKGKACRALVFSTAFSAKGVNLSKINEFNKGQVACRAFLADDGKPNVAYATLVNLRMTAEEAKQHVGVWQGCLGSFGSFTKTVGG</sequence>
<evidence type="ECO:0000256" key="1">
    <source>
        <dbReference type="SAM" id="SignalP"/>
    </source>
</evidence>
<dbReference type="EMBL" id="JAOTJD010000037">
    <property type="protein sequence ID" value="MFD3265666.1"/>
    <property type="molecule type" value="Genomic_DNA"/>
</dbReference>
<reference evidence="2 3" key="1">
    <citation type="submission" date="2022-09" db="EMBL/GenBank/DDBJ databases">
        <title>New species of Phenylobacterium.</title>
        <authorList>
            <person name="Mieszkin S."/>
        </authorList>
    </citation>
    <scope>NUCLEOTIDE SEQUENCE [LARGE SCALE GENOMIC DNA]</scope>
    <source>
        <strain evidence="2 3">HK31-G</strain>
    </source>
</reference>
<evidence type="ECO:0000313" key="3">
    <source>
        <dbReference type="Proteomes" id="UP001598130"/>
    </source>
</evidence>
<accession>A0ABW6CV78</accession>